<dbReference type="AlphaFoldDB" id="A0A4C1TBC0"/>
<name>A0A4C1TBC0_EUMVA</name>
<evidence type="ECO:0000313" key="1">
    <source>
        <dbReference type="EMBL" id="GBP11752.1"/>
    </source>
</evidence>
<evidence type="ECO:0000313" key="2">
    <source>
        <dbReference type="Proteomes" id="UP000299102"/>
    </source>
</evidence>
<dbReference type="Proteomes" id="UP000299102">
    <property type="component" value="Unassembled WGS sequence"/>
</dbReference>
<dbReference type="EMBL" id="BGZK01004947">
    <property type="protein sequence ID" value="GBP11752.1"/>
    <property type="molecule type" value="Genomic_DNA"/>
</dbReference>
<keyword evidence="2" id="KW-1185">Reference proteome</keyword>
<organism evidence="1 2">
    <name type="scientific">Eumeta variegata</name>
    <name type="common">Bagworm moth</name>
    <name type="synonym">Eumeta japonica</name>
    <dbReference type="NCBI Taxonomy" id="151549"/>
    <lineage>
        <taxon>Eukaryota</taxon>
        <taxon>Metazoa</taxon>
        <taxon>Ecdysozoa</taxon>
        <taxon>Arthropoda</taxon>
        <taxon>Hexapoda</taxon>
        <taxon>Insecta</taxon>
        <taxon>Pterygota</taxon>
        <taxon>Neoptera</taxon>
        <taxon>Endopterygota</taxon>
        <taxon>Lepidoptera</taxon>
        <taxon>Glossata</taxon>
        <taxon>Ditrysia</taxon>
        <taxon>Tineoidea</taxon>
        <taxon>Psychidae</taxon>
        <taxon>Oiketicinae</taxon>
        <taxon>Eumeta</taxon>
    </lineage>
</organism>
<reference evidence="1 2" key="1">
    <citation type="journal article" date="2019" name="Commun. Biol.">
        <title>The bagworm genome reveals a unique fibroin gene that provides high tensile strength.</title>
        <authorList>
            <person name="Kono N."/>
            <person name="Nakamura H."/>
            <person name="Ohtoshi R."/>
            <person name="Tomita M."/>
            <person name="Numata K."/>
            <person name="Arakawa K."/>
        </authorList>
    </citation>
    <scope>NUCLEOTIDE SEQUENCE [LARGE SCALE GENOMIC DNA]</scope>
</reference>
<protein>
    <submittedName>
        <fullName evidence="1">Uncharacterized protein</fullName>
    </submittedName>
</protein>
<proteinExistence type="predicted"/>
<comment type="caution">
    <text evidence="1">The sequence shown here is derived from an EMBL/GenBank/DDBJ whole genome shotgun (WGS) entry which is preliminary data.</text>
</comment>
<accession>A0A4C1TBC0</accession>
<sequence>MSRCPNPGRAVCPVAVFASENIAKQSVAGSSMFQPRIKYQPSTSHLHMPPRSNHFTLLNHQIKSSAQSHHGSLCNLYKPRSVLRMLSYDMTRGPSLLRFGYRCISMPTTEST</sequence>
<gene>
    <name evidence="1" type="ORF">EVAR_73864_1</name>
</gene>